<reference evidence="1 2" key="1">
    <citation type="submission" date="2016-10" db="EMBL/GenBank/DDBJ databases">
        <authorList>
            <person name="de Groot N.N."/>
        </authorList>
    </citation>
    <scope>NUCLEOTIDE SEQUENCE [LARGE SCALE GENOMIC DNA]</scope>
    <source>
        <strain evidence="1 2">DSM 26130</strain>
    </source>
</reference>
<dbReference type="EMBL" id="FOLQ01000021">
    <property type="protein sequence ID" value="SFE89472.1"/>
    <property type="molecule type" value="Genomic_DNA"/>
</dbReference>
<keyword evidence="2" id="KW-1185">Reference proteome</keyword>
<evidence type="ECO:0000313" key="1">
    <source>
        <dbReference type="EMBL" id="SFE89472.1"/>
    </source>
</evidence>
<dbReference type="AlphaFoldDB" id="A0A1I2E940"/>
<proteinExistence type="predicted"/>
<protein>
    <submittedName>
        <fullName evidence="1">Uncharacterized protein</fullName>
    </submittedName>
</protein>
<evidence type="ECO:0000313" key="2">
    <source>
        <dbReference type="Proteomes" id="UP000198598"/>
    </source>
</evidence>
<name>A0A1I2E940_9BACT</name>
<gene>
    <name evidence="1" type="ORF">SAMN05216167_12176</name>
</gene>
<organism evidence="1 2">
    <name type="scientific">Spirosoma endophyticum</name>
    <dbReference type="NCBI Taxonomy" id="662367"/>
    <lineage>
        <taxon>Bacteria</taxon>
        <taxon>Pseudomonadati</taxon>
        <taxon>Bacteroidota</taxon>
        <taxon>Cytophagia</taxon>
        <taxon>Cytophagales</taxon>
        <taxon>Cytophagaceae</taxon>
        <taxon>Spirosoma</taxon>
    </lineage>
</organism>
<dbReference type="OrthoDB" id="965428at2"/>
<sequence length="116" mass="13153">MRLSSSYPLPGLYQYTYPTFADTPQTVCVHFLTPDQQHAFVSYPHHPNHKAAQLIDVSWFNSVKLVKLNGQPQLMHFLDVILPSLLESCLAKVMPLDPLTTRRLNYGVNELLVAFG</sequence>
<accession>A0A1I2E940</accession>
<dbReference type="RefSeq" id="WP_093833181.1">
    <property type="nucleotide sequence ID" value="NZ_FOLQ01000021.1"/>
</dbReference>
<dbReference type="Proteomes" id="UP000198598">
    <property type="component" value="Unassembled WGS sequence"/>
</dbReference>